<feature type="transmembrane region" description="Helical" evidence="1">
    <location>
        <begin position="96"/>
        <end position="114"/>
    </location>
</feature>
<feature type="transmembrane region" description="Helical" evidence="1">
    <location>
        <begin position="65"/>
        <end position="84"/>
    </location>
</feature>
<name>A0AAE9XNQ9_9PROT</name>
<dbReference type="KEGG" id="gso:PH603_01400"/>
<evidence type="ECO:0000313" key="2">
    <source>
        <dbReference type="EMBL" id="WCL54413.1"/>
    </source>
</evidence>
<reference evidence="2" key="1">
    <citation type="submission" date="2023-01" db="EMBL/GenBank/DDBJ databases">
        <title>The genome sequence of Kordiimonadaceae bacterium 6D33.</title>
        <authorList>
            <person name="Liu Y."/>
        </authorList>
    </citation>
    <scope>NUCLEOTIDE SEQUENCE</scope>
    <source>
        <strain evidence="2">6D33</strain>
    </source>
</reference>
<accession>A0AAE9XNQ9</accession>
<proteinExistence type="predicted"/>
<sequence length="153" mass="17598">MKITNLVKPDLGADKVGRIALRSRNNLRALKDRLVRPAMPFSTFREMMQMRNMSSADLSSTVEHLRTVGLILGAMSISSLGLGIYNFCQTEWNRGLYPMAVSILFFVLSLEKFWRVRQAEERTFLEFCDWLKQLPLPKSVISCLNLLKRKGEK</sequence>
<keyword evidence="3" id="KW-1185">Reference proteome</keyword>
<dbReference type="EMBL" id="CP116805">
    <property type="protein sequence ID" value="WCL54413.1"/>
    <property type="molecule type" value="Genomic_DNA"/>
</dbReference>
<protein>
    <submittedName>
        <fullName evidence="2">Uncharacterized protein</fullName>
    </submittedName>
</protein>
<keyword evidence="1" id="KW-1133">Transmembrane helix</keyword>
<organism evidence="2 3">
    <name type="scientific">Gimibacter soli</name>
    <dbReference type="NCBI Taxonomy" id="3024400"/>
    <lineage>
        <taxon>Bacteria</taxon>
        <taxon>Pseudomonadati</taxon>
        <taxon>Pseudomonadota</taxon>
        <taxon>Alphaproteobacteria</taxon>
        <taxon>Kordiimonadales</taxon>
        <taxon>Temperatibacteraceae</taxon>
        <taxon>Gimibacter</taxon>
    </lineage>
</organism>
<keyword evidence="1" id="KW-0812">Transmembrane</keyword>
<gene>
    <name evidence="2" type="ORF">PH603_01400</name>
</gene>
<evidence type="ECO:0000256" key="1">
    <source>
        <dbReference type="SAM" id="Phobius"/>
    </source>
</evidence>
<evidence type="ECO:0000313" key="3">
    <source>
        <dbReference type="Proteomes" id="UP001217500"/>
    </source>
</evidence>
<dbReference type="Proteomes" id="UP001217500">
    <property type="component" value="Chromosome"/>
</dbReference>
<dbReference type="AlphaFoldDB" id="A0AAE9XNQ9"/>
<keyword evidence="1" id="KW-0472">Membrane</keyword>
<dbReference type="RefSeq" id="WP_289504132.1">
    <property type="nucleotide sequence ID" value="NZ_CP116805.1"/>
</dbReference>